<dbReference type="SUPFAM" id="SSF54695">
    <property type="entry name" value="POZ domain"/>
    <property type="match status" value="1"/>
</dbReference>
<dbReference type="Proteomes" id="UP000187609">
    <property type="component" value="Unassembled WGS sequence"/>
</dbReference>
<keyword evidence="4" id="KW-0833">Ubl conjugation pathway</keyword>
<feature type="domain" description="BTB" evidence="7">
    <location>
        <begin position="64"/>
        <end position="137"/>
    </location>
</feature>
<dbReference type="SMART" id="SM00551">
    <property type="entry name" value="ZnF_TAZ"/>
    <property type="match status" value="1"/>
</dbReference>
<evidence type="ECO:0000313" key="9">
    <source>
        <dbReference type="EMBL" id="OIT34921.1"/>
    </source>
</evidence>
<dbReference type="STRING" id="49451.A0A314KZU3"/>
<dbReference type="GO" id="GO:0009725">
    <property type="term" value="P:response to hormone"/>
    <property type="evidence" value="ECO:0007669"/>
    <property type="project" value="UniProtKB-ARBA"/>
</dbReference>
<dbReference type="FunFam" id="1.25.40.420:FF:000012">
    <property type="entry name" value="BTB/POZ and TAZ domain-containing protein 2"/>
    <property type="match status" value="1"/>
</dbReference>
<feature type="domain" description="TAZ-type" evidence="8">
    <location>
        <begin position="242"/>
        <end position="340"/>
    </location>
</feature>
<dbReference type="GeneID" id="109244056"/>
<gene>
    <name evidence="9" type="primary">BT4_1</name>
    <name evidence="9" type="ORF">A4A49_03742</name>
</gene>
<accession>A0A314KZU3</accession>
<dbReference type="Gene3D" id="3.30.710.10">
    <property type="entry name" value="Potassium Channel Kv1.1, Chain A"/>
    <property type="match status" value="1"/>
</dbReference>
<dbReference type="InterPro" id="IPR011333">
    <property type="entry name" value="SKP1/BTB/POZ_sf"/>
</dbReference>
<dbReference type="SUPFAM" id="SSF57933">
    <property type="entry name" value="TAZ domain"/>
    <property type="match status" value="1"/>
</dbReference>
<evidence type="ECO:0000256" key="4">
    <source>
        <dbReference type="ARBA" id="ARBA00022786"/>
    </source>
</evidence>
<dbReference type="AlphaFoldDB" id="A0A314KZU3"/>
<evidence type="ECO:0000259" key="8">
    <source>
        <dbReference type="PROSITE" id="PS50134"/>
    </source>
</evidence>
<dbReference type="FunFam" id="1.20.1020.10:FF:000004">
    <property type="entry name" value="BTB/POZ and TAZ domain-containing protein 2"/>
    <property type="match status" value="1"/>
</dbReference>
<comment type="pathway">
    <text evidence="1">Protein modification; protein ubiquitination.</text>
</comment>
<evidence type="ECO:0000259" key="7">
    <source>
        <dbReference type="PROSITE" id="PS50097"/>
    </source>
</evidence>
<dbReference type="OrthoDB" id="6359816at2759"/>
<dbReference type="Pfam" id="PF02135">
    <property type="entry name" value="zf-TAZ"/>
    <property type="match status" value="1"/>
</dbReference>
<keyword evidence="10" id="KW-1185">Reference proteome</keyword>
<evidence type="ECO:0000256" key="5">
    <source>
        <dbReference type="ARBA" id="ARBA00022833"/>
    </source>
</evidence>
<feature type="compositionally biased region" description="Basic and acidic residues" evidence="6">
    <location>
        <begin position="1"/>
        <end position="10"/>
    </location>
</feature>
<evidence type="ECO:0000256" key="1">
    <source>
        <dbReference type="ARBA" id="ARBA00004906"/>
    </source>
</evidence>
<keyword evidence="3" id="KW-0863">Zinc-finger</keyword>
<evidence type="ECO:0000256" key="6">
    <source>
        <dbReference type="SAM" id="MobiDB-lite"/>
    </source>
</evidence>
<dbReference type="GO" id="GO:0008270">
    <property type="term" value="F:zinc ion binding"/>
    <property type="evidence" value="ECO:0007669"/>
    <property type="project" value="UniProtKB-KW"/>
</dbReference>
<sequence length="379" mass="43704">MNSRNEESPRVRALPNPPPLPVSFTNSRQEIKFVTRKSAVRKYCCTPSATKNTWDCLFDEGYRADVSINTDNGGILYAHASILGMNSPVFKSMLSLKQSRARGCRGHQRSISISGVPPEAVQVFIRFLYSSRYEEEKMKEHGLSLLVLSHAYAVPHLKRECELQLEQRLTTENVVDIFQLALLCDASRLSLLCHRFMLKHLKPVSATEGWNAMKQSHPVLERQILRSVIDEDMREKERVRKNNERKIYMQLYEAMEALVHICKDGCRTIGPHDKVLKEDQEPCQYAACKGLELLIRHFAGCKLRVPGGCIHCKRMWQVLELHSRLCANSDVCRVPLCRNFKQKRRKQNKKDEMKWRILVRKIVRSKSISGAPFFSFEST</sequence>
<dbReference type="InterPro" id="IPR000210">
    <property type="entry name" value="BTB/POZ_dom"/>
</dbReference>
<dbReference type="Gramene" id="OIT34921">
    <property type="protein sequence ID" value="OIT34921"/>
    <property type="gene ID" value="A4A49_03742"/>
</dbReference>
<proteinExistence type="predicted"/>
<dbReference type="GO" id="GO:0005516">
    <property type="term" value="F:calmodulin binding"/>
    <property type="evidence" value="ECO:0007669"/>
    <property type="project" value="UniProtKB-ARBA"/>
</dbReference>
<dbReference type="InterPro" id="IPR000197">
    <property type="entry name" value="Znf_TAZ"/>
</dbReference>
<reference evidence="9" key="1">
    <citation type="submission" date="2016-11" db="EMBL/GenBank/DDBJ databases">
        <title>The genome of Nicotiana attenuata.</title>
        <authorList>
            <person name="Xu S."/>
            <person name="Brockmoeller T."/>
            <person name="Gaquerel E."/>
            <person name="Navarro A."/>
            <person name="Kuhl H."/>
            <person name="Gase K."/>
            <person name="Ling Z."/>
            <person name="Zhou W."/>
            <person name="Kreitzer C."/>
            <person name="Stanke M."/>
            <person name="Tang H."/>
            <person name="Lyons E."/>
            <person name="Pandey P."/>
            <person name="Pandey S.P."/>
            <person name="Timmermann B."/>
            <person name="Baldwin I.T."/>
        </authorList>
    </citation>
    <scope>NUCLEOTIDE SEQUENCE [LARGE SCALE GENOMIC DNA]</scope>
    <source>
        <strain evidence="9">UT</strain>
    </source>
</reference>
<keyword evidence="5" id="KW-0862">Zinc</keyword>
<dbReference type="SMR" id="A0A314KZU3"/>
<dbReference type="PANTHER" id="PTHR46287">
    <property type="entry name" value="BTB/POZ AND TAZ DOMAIN-CONTAINING PROTEIN 3-RELATED"/>
    <property type="match status" value="1"/>
</dbReference>
<dbReference type="Pfam" id="PF00651">
    <property type="entry name" value="BTB"/>
    <property type="match status" value="1"/>
</dbReference>
<keyword evidence="2" id="KW-0479">Metal-binding</keyword>
<evidence type="ECO:0000256" key="2">
    <source>
        <dbReference type="ARBA" id="ARBA00022723"/>
    </source>
</evidence>
<dbReference type="Gene3D" id="1.25.40.420">
    <property type="match status" value="1"/>
</dbReference>
<name>A0A314KZU3_NICAT</name>
<organism evidence="9 10">
    <name type="scientific">Nicotiana attenuata</name>
    <name type="common">Coyote tobacco</name>
    <dbReference type="NCBI Taxonomy" id="49451"/>
    <lineage>
        <taxon>Eukaryota</taxon>
        <taxon>Viridiplantae</taxon>
        <taxon>Streptophyta</taxon>
        <taxon>Embryophyta</taxon>
        <taxon>Tracheophyta</taxon>
        <taxon>Spermatophyta</taxon>
        <taxon>Magnoliopsida</taxon>
        <taxon>eudicotyledons</taxon>
        <taxon>Gunneridae</taxon>
        <taxon>Pentapetalae</taxon>
        <taxon>asterids</taxon>
        <taxon>lamiids</taxon>
        <taxon>Solanales</taxon>
        <taxon>Solanaceae</taxon>
        <taxon>Nicotianoideae</taxon>
        <taxon>Nicotianeae</taxon>
        <taxon>Nicotiana</taxon>
    </lineage>
</organism>
<feature type="region of interest" description="Disordered" evidence="6">
    <location>
        <begin position="1"/>
        <end position="21"/>
    </location>
</feature>
<dbReference type="PROSITE" id="PS50097">
    <property type="entry name" value="BTB"/>
    <property type="match status" value="1"/>
</dbReference>
<protein>
    <submittedName>
        <fullName evidence="9">Btbpoz and taz domain-containing protein 4</fullName>
    </submittedName>
</protein>
<comment type="caution">
    <text evidence="9">The sequence shown here is derived from an EMBL/GenBank/DDBJ whole genome shotgun (WGS) entry which is preliminary data.</text>
</comment>
<dbReference type="PROSITE" id="PS50134">
    <property type="entry name" value="ZF_TAZ"/>
    <property type="match status" value="1"/>
</dbReference>
<dbReference type="GO" id="GO:0042542">
    <property type="term" value="P:response to hydrogen peroxide"/>
    <property type="evidence" value="ECO:0007669"/>
    <property type="project" value="UniProtKB-ARBA"/>
</dbReference>
<dbReference type="KEGG" id="nau:109244056"/>
<dbReference type="InterPro" id="IPR044513">
    <property type="entry name" value="BT1/2/3/4/5"/>
</dbReference>
<dbReference type="EMBL" id="MJEQ01000636">
    <property type="protein sequence ID" value="OIT34921.1"/>
    <property type="molecule type" value="Genomic_DNA"/>
</dbReference>
<dbReference type="GO" id="GO:0006355">
    <property type="term" value="P:regulation of DNA-templated transcription"/>
    <property type="evidence" value="ECO:0007669"/>
    <property type="project" value="UniProtKB-ARBA"/>
</dbReference>
<dbReference type="PANTHER" id="PTHR46287:SF11">
    <property type="entry name" value="BTB_POZ AND TAZ DOMAIN-CONTAINING PROTEIN 4"/>
    <property type="match status" value="1"/>
</dbReference>
<evidence type="ECO:0000313" key="10">
    <source>
        <dbReference type="Proteomes" id="UP000187609"/>
    </source>
</evidence>
<evidence type="ECO:0000256" key="3">
    <source>
        <dbReference type="ARBA" id="ARBA00022771"/>
    </source>
</evidence>
<dbReference type="SMART" id="SM00225">
    <property type="entry name" value="BTB"/>
    <property type="match status" value="1"/>
</dbReference>
<dbReference type="InterPro" id="IPR035898">
    <property type="entry name" value="TAZ_dom_sf"/>
</dbReference>
<dbReference type="Gene3D" id="1.20.1020.10">
    <property type="entry name" value="TAZ domain"/>
    <property type="match status" value="1"/>
</dbReference>
<dbReference type="GO" id="GO:0009751">
    <property type="term" value="P:response to salicylic acid"/>
    <property type="evidence" value="ECO:0007669"/>
    <property type="project" value="UniProtKB-ARBA"/>
</dbReference>